<sequence length="459" mass="52006">MRKSKSPLLLLMLVMALMACQTQPKSSAESAGSEIVSRAPVAEWLPDAVIYEVNVRQYTDEGTFEAFAQHLPRLQELGVDILWFMPIHPIGEENRKGTLGSYYSIRDYKAVNPEFGTMEDFQAVVSQAHDLGMTIILDWVANHTAWDHQWVTDHPEWYAKDSTGNMFGPFDWSDVAQLDYDNHEMRAAMKSALEFWVREANIDGYRCDVAGMVPVDFWEEASDALQAIKPVFMLAEDESETALLHQAFNANYGWAFHHHLNNIAQGEEDATHAVAYFENLYDTYPEGAWPMQFTTNHDENSWNGTVFERMGAAYPTMAALTFVVEGMPLIYSGQEAGLDKMLAFFEKDEIDWSDRSMTHFYQSLIQLKKSNKALWNGAAGAPMEFISTNAPEQVLLFKRQKDNNSVIALFNLSDETVTVSTETGIEGAFSDYFTGEDISFPLTDTELQAWDYKILISNQ</sequence>
<dbReference type="CDD" id="cd11313">
    <property type="entry name" value="AmyAc_arch_bac_AmyA"/>
    <property type="match status" value="1"/>
</dbReference>
<evidence type="ECO:0000313" key="4">
    <source>
        <dbReference type="Proteomes" id="UP000032900"/>
    </source>
</evidence>
<keyword evidence="1" id="KW-0732">Signal</keyword>
<keyword evidence="4" id="KW-1185">Reference proteome</keyword>
<dbReference type="PROSITE" id="PS51257">
    <property type="entry name" value="PROKAR_LIPOPROTEIN"/>
    <property type="match status" value="1"/>
</dbReference>
<gene>
    <name evidence="3" type="ORF">JCM15548_11666</name>
</gene>
<dbReference type="Pfam" id="PF00128">
    <property type="entry name" value="Alpha-amylase"/>
    <property type="match status" value="2"/>
</dbReference>
<dbReference type="Gene3D" id="2.60.40.1180">
    <property type="entry name" value="Golgi alpha-mannosidase II"/>
    <property type="match status" value="1"/>
</dbReference>
<comment type="caution">
    <text evidence="3">The sequence shown here is derived from an EMBL/GenBank/DDBJ whole genome shotgun (WGS) entry which is preliminary data.</text>
</comment>
<dbReference type="PANTHER" id="PTHR47786">
    <property type="entry name" value="ALPHA-1,4-GLUCAN:MALTOSE-1-PHOSPHATE MALTOSYLTRANSFERASE"/>
    <property type="match status" value="1"/>
</dbReference>
<feature type="domain" description="Glycosyl hydrolase family 13 catalytic" evidence="2">
    <location>
        <begin position="52"/>
        <end position="368"/>
    </location>
</feature>
<name>A0A0E9LV82_9BACT</name>
<evidence type="ECO:0000256" key="1">
    <source>
        <dbReference type="SAM" id="SignalP"/>
    </source>
</evidence>
<dbReference type="SUPFAM" id="SSF51011">
    <property type="entry name" value="Glycosyl hydrolase domain"/>
    <property type="match status" value="1"/>
</dbReference>
<dbReference type="Gene3D" id="3.20.20.80">
    <property type="entry name" value="Glycosidases"/>
    <property type="match status" value="1"/>
</dbReference>
<dbReference type="InterPro" id="IPR017853">
    <property type="entry name" value="GH"/>
</dbReference>
<dbReference type="InterPro" id="IPR006047">
    <property type="entry name" value="GH13_cat_dom"/>
</dbReference>
<dbReference type="Proteomes" id="UP000032900">
    <property type="component" value="Unassembled WGS sequence"/>
</dbReference>
<dbReference type="SUPFAM" id="SSF51445">
    <property type="entry name" value="(Trans)glycosidases"/>
    <property type="match status" value="1"/>
</dbReference>
<dbReference type="EMBL" id="BAZW01000009">
    <property type="protein sequence ID" value="GAO29477.1"/>
    <property type="molecule type" value="Genomic_DNA"/>
</dbReference>
<evidence type="ECO:0000259" key="2">
    <source>
        <dbReference type="SMART" id="SM00642"/>
    </source>
</evidence>
<dbReference type="AlphaFoldDB" id="A0A0E9LV82"/>
<feature type="signal peptide" evidence="1">
    <location>
        <begin position="1"/>
        <end position="19"/>
    </location>
</feature>
<reference evidence="3 4" key="1">
    <citation type="journal article" date="2015" name="Microbes Environ.">
        <title>Distribution and evolution of nitrogen fixation genes in the phylum bacteroidetes.</title>
        <authorList>
            <person name="Inoue J."/>
            <person name="Oshima K."/>
            <person name="Suda W."/>
            <person name="Sakamoto M."/>
            <person name="Iino T."/>
            <person name="Noda S."/>
            <person name="Hongoh Y."/>
            <person name="Hattori M."/>
            <person name="Ohkuma M."/>
        </authorList>
    </citation>
    <scope>NUCLEOTIDE SEQUENCE [LARGE SCALE GENOMIC DNA]</scope>
    <source>
        <strain evidence="3">JCM 15548</strain>
    </source>
</reference>
<proteinExistence type="predicted"/>
<organism evidence="3 4">
    <name type="scientific">Geofilum rubicundum JCM 15548</name>
    <dbReference type="NCBI Taxonomy" id="1236989"/>
    <lineage>
        <taxon>Bacteria</taxon>
        <taxon>Pseudomonadati</taxon>
        <taxon>Bacteroidota</taxon>
        <taxon>Bacteroidia</taxon>
        <taxon>Marinilabiliales</taxon>
        <taxon>Marinilabiliaceae</taxon>
        <taxon>Geofilum</taxon>
    </lineage>
</organism>
<dbReference type="GO" id="GO:0005975">
    <property type="term" value="P:carbohydrate metabolic process"/>
    <property type="evidence" value="ECO:0007669"/>
    <property type="project" value="InterPro"/>
</dbReference>
<dbReference type="RefSeq" id="WP_062123812.1">
    <property type="nucleotide sequence ID" value="NZ_BAZW01000009.1"/>
</dbReference>
<dbReference type="PANTHER" id="PTHR47786:SF2">
    <property type="entry name" value="GLYCOSYL HYDROLASE FAMILY 13 CATALYTIC DOMAIN-CONTAINING PROTEIN"/>
    <property type="match status" value="1"/>
</dbReference>
<protein>
    <submittedName>
        <fullName evidence="3">1,4-alpha-glucan branching enzyme</fullName>
    </submittedName>
</protein>
<dbReference type="SMART" id="SM00642">
    <property type="entry name" value="Aamy"/>
    <property type="match status" value="1"/>
</dbReference>
<dbReference type="OrthoDB" id="9805159at2"/>
<feature type="chain" id="PRO_5002428693" evidence="1">
    <location>
        <begin position="20"/>
        <end position="459"/>
    </location>
</feature>
<dbReference type="InterPro" id="IPR013780">
    <property type="entry name" value="Glyco_hydro_b"/>
</dbReference>
<dbReference type="STRING" id="1236989.JCM15548_11666"/>
<evidence type="ECO:0000313" key="3">
    <source>
        <dbReference type="EMBL" id="GAO29477.1"/>
    </source>
</evidence>
<accession>A0A0E9LV82</accession>